<evidence type="ECO:0000256" key="5">
    <source>
        <dbReference type="ARBA" id="ARBA00022676"/>
    </source>
</evidence>
<dbReference type="Gene3D" id="3.90.550.10">
    <property type="entry name" value="Spore Coat Polysaccharide Biosynthesis Protein SpsA, Chain A"/>
    <property type="match status" value="1"/>
</dbReference>
<evidence type="ECO:0000256" key="6">
    <source>
        <dbReference type="ARBA" id="ARBA00022679"/>
    </source>
</evidence>
<keyword evidence="8" id="KW-0479">Metal-binding</keyword>
<evidence type="ECO:0000256" key="16">
    <source>
        <dbReference type="ARBA" id="ARBA00049421"/>
    </source>
</evidence>
<comment type="caution">
    <text evidence="18">The sequence shown here is derived from an EMBL/GenBank/DDBJ whole genome shotgun (WGS) entry which is preliminary data.</text>
</comment>
<evidence type="ECO:0000256" key="10">
    <source>
        <dbReference type="ARBA" id="ARBA00022989"/>
    </source>
</evidence>
<comment type="catalytic activity">
    <reaction evidence="16">
        <text>N(4)-(alpha-D-Man-(1-&gt;3)-[alpha-D-Man-(1-&gt;3)-[alpha-D-Man-(1-&gt;6)]-alpha-D-Man-(1-&gt;6)]-beta-D-Man-(1-&gt;4)-beta-D-GlcNAc-(1-&gt;4)-beta-D-GlcNAc)-L-asparaginyl-[protein] (N-glucan mannose isomer 5A1,2) + UDP-N-acetyl-alpha-D-glucosamine = N(4)-{beta-D-GlcNAc-(1-&gt;2)-alpha-D-Man-(1-&gt;3)-[alpha-D-Man-(1-&gt;3)-[alpha-D-Man-(1-&gt;6)]-alpha-D-Man-(1-&gt;6)]-beta-D-Man-(1-&gt;4)-beta-D-GlcNAc-(1-&gt;4)-beta-D-GlcNAc}-L-asparaginyl-[protein] + UDP + H(+)</text>
        <dbReference type="Rhea" id="RHEA:11456"/>
        <dbReference type="Rhea" id="RHEA-COMP:14367"/>
        <dbReference type="Rhea" id="RHEA-COMP:14368"/>
        <dbReference type="ChEBI" id="CHEBI:15378"/>
        <dbReference type="ChEBI" id="CHEBI:57705"/>
        <dbReference type="ChEBI" id="CHEBI:58223"/>
        <dbReference type="ChEBI" id="CHEBI:59087"/>
        <dbReference type="ChEBI" id="CHEBI:60625"/>
        <dbReference type="EC" id="2.4.1.101"/>
    </reaction>
</comment>
<evidence type="ECO:0000256" key="7">
    <source>
        <dbReference type="ARBA" id="ARBA00022692"/>
    </source>
</evidence>
<evidence type="ECO:0000313" key="19">
    <source>
        <dbReference type="Proteomes" id="UP001642484"/>
    </source>
</evidence>
<evidence type="ECO:0000256" key="15">
    <source>
        <dbReference type="ARBA" id="ARBA00041712"/>
    </source>
</evidence>
<dbReference type="Proteomes" id="UP001642484">
    <property type="component" value="Unassembled WGS sequence"/>
</dbReference>
<keyword evidence="19" id="KW-1185">Reference proteome</keyword>
<organism evidence="18 19">
    <name type="scientific">Durusdinium trenchii</name>
    <dbReference type="NCBI Taxonomy" id="1381693"/>
    <lineage>
        <taxon>Eukaryota</taxon>
        <taxon>Sar</taxon>
        <taxon>Alveolata</taxon>
        <taxon>Dinophyceae</taxon>
        <taxon>Suessiales</taxon>
        <taxon>Symbiodiniaceae</taxon>
        <taxon>Durusdinium</taxon>
    </lineage>
</organism>
<feature type="region of interest" description="Disordered" evidence="17">
    <location>
        <begin position="540"/>
        <end position="561"/>
    </location>
</feature>
<dbReference type="PANTHER" id="PTHR10468">
    <property type="entry name" value="PROTEIN O-LINKED-MANNOSE BETA-1,2-N-ACETYLGLUCOSAMINYLTRANSFERASE 1/ALPHA-1,3-MANNOSYL-GLYCOPROTEIN 2-BETA-N-ACETYLGLUCOSAMINYLTRANSFERASE"/>
    <property type="match status" value="1"/>
</dbReference>
<keyword evidence="9" id="KW-0735">Signal-anchor</keyword>
<evidence type="ECO:0000256" key="9">
    <source>
        <dbReference type="ARBA" id="ARBA00022968"/>
    </source>
</evidence>
<name>A0ABP0LJ46_9DINO</name>
<keyword evidence="13" id="KW-0464">Manganese</keyword>
<comment type="pathway">
    <text evidence="3">Protein modification; protein glycosylation.</text>
</comment>
<comment type="cofactor">
    <cofactor evidence="1">
        <name>Mn(2+)</name>
        <dbReference type="ChEBI" id="CHEBI:29035"/>
    </cofactor>
</comment>
<dbReference type="PANTHER" id="PTHR10468:SF0">
    <property type="entry name" value="ALPHA-1,3-MANNOSYL-GLYCOPROTEIN 2-BETA-N-ACETYLGLUCOSAMINYLTRANSFERASE"/>
    <property type="match status" value="1"/>
</dbReference>
<evidence type="ECO:0000256" key="11">
    <source>
        <dbReference type="ARBA" id="ARBA00023034"/>
    </source>
</evidence>
<evidence type="ECO:0000256" key="17">
    <source>
        <dbReference type="SAM" id="MobiDB-lite"/>
    </source>
</evidence>
<dbReference type="InterPro" id="IPR004139">
    <property type="entry name" value="Glyco_trans_13"/>
</dbReference>
<evidence type="ECO:0000256" key="4">
    <source>
        <dbReference type="ARBA" id="ARBA00006492"/>
    </source>
</evidence>
<gene>
    <name evidence="18" type="ORF">CCMP2556_LOCUS20975</name>
</gene>
<reference evidence="18 19" key="1">
    <citation type="submission" date="2024-02" db="EMBL/GenBank/DDBJ databases">
        <authorList>
            <person name="Chen Y."/>
            <person name="Shah S."/>
            <person name="Dougan E. K."/>
            <person name="Thang M."/>
            <person name="Chan C."/>
        </authorList>
    </citation>
    <scope>NUCLEOTIDE SEQUENCE [LARGE SCALE GENOMIC DNA]</scope>
</reference>
<dbReference type="EMBL" id="CAXAMN010012459">
    <property type="protein sequence ID" value="CAK9038270.1"/>
    <property type="molecule type" value="Genomic_DNA"/>
</dbReference>
<proteinExistence type="inferred from homology"/>
<keyword evidence="6" id="KW-0808">Transferase</keyword>
<keyword evidence="5" id="KW-0328">Glycosyltransferase</keyword>
<evidence type="ECO:0000256" key="12">
    <source>
        <dbReference type="ARBA" id="ARBA00023136"/>
    </source>
</evidence>
<comment type="similarity">
    <text evidence="4">Belongs to the glycosyltransferase 13 family.</text>
</comment>
<evidence type="ECO:0000256" key="13">
    <source>
        <dbReference type="ARBA" id="ARBA00023211"/>
    </source>
</evidence>
<protein>
    <recommendedName>
        <fullName evidence="14">alpha-1,3-mannosyl-glycoprotein 2-beta-N-acetylglucosaminyltransferase</fullName>
        <ecNumber evidence="14">2.4.1.101</ecNumber>
    </recommendedName>
    <alternativeName>
        <fullName evidence="15">N-glycosyl-oligosaccharide-glycoprotein N-acetylglucosaminyltransferase I</fullName>
    </alternativeName>
</protein>
<evidence type="ECO:0000313" key="18">
    <source>
        <dbReference type="EMBL" id="CAK9038270.1"/>
    </source>
</evidence>
<keyword evidence="7" id="KW-0812">Transmembrane</keyword>
<dbReference type="InterPro" id="IPR029044">
    <property type="entry name" value="Nucleotide-diphossugar_trans"/>
</dbReference>
<dbReference type="Pfam" id="PF03071">
    <property type="entry name" value="GNT-I"/>
    <property type="match status" value="1"/>
</dbReference>
<evidence type="ECO:0000256" key="2">
    <source>
        <dbReference type="ARBA" id="ARBA00004323"/>
    </source>
</evidence>
<evidence type="ECO:0000256" key="14">
    <source>
        <dbReference type="ARBA" id="ARBA00038949"/>
    </source>
</evidence>
<sequence>MPIFQEAAVPNVHLNRSLHLALTHFRGKGLRSLVVLEEGQIFSLDLLWFFVQLLPVIRRDSSILCASAWNENGLAPYAADLTVLLRSDGFSSTAWLMEMDVLKALLPQWAKERASWRDWLLEQLRKSKKQCLVPEVSRVASATADCLRPELRPGPDAQALVEALRRQNAPVTASPSTCSGDEVQLERQSMRSVISGQLRSFLGDVMRMEASSFEDWFLWRWPGRQGMFYSQPLASVAELDAYLGYQPAFEEPEHARQVLSHAPLRLVLAAKATERGSWPHIAQHFGLSTDRPKGSYQGVIRLWWRNRLLYLVVDPNSPLLWSTERYQSSWRLGSGAPSPKLSGAHFAEHAKDPQLPAHRPIPPGAVLSAAPLGESCSRHCEAQGHVCVDGDLIAVAACAPPLTLSFGCNICEEEAASAAFPGLHRDTGRCGAGQKAPGAPQSSMMAADCSASAPRVRRFCVCRVALVQSPLLGKTHLRLRSPGLHFAHEMKKSNVDVASADRLEAFRTAMIKARPDALAKLNLFAEQNSLPEAPMLEYSNGNGIEHKEQNGHKTFPCTKAT</sequence>
<dbReference type="EC" id="2.4.1.101" evidence="14"/>
<keyword evidence="11" id="KW-0333">Golgi apparatus</keyword>
<evidence type="ECO:0000256" key="8">
    <source>
        <dbReference type="ARBA" id="ARBA00022723"/>
    </source>
</evidence>
<comment type="subcellular location">
    <subcellularLocation>
        <location evidence="2">Golgi apparatus membrane</location>
        <topology evidence="2">Single-pass type II membrane protein</topology>
    </subcellularLocation>
</comment>
<dbReference type="InterPro" id="IPR052261">
    <property type="entry name" value="Glycosyltransferase_13"/>
</dbReference>
<evidence type="ECO:0000256" key="3">
    <source>
        <dbReference type="ARBA" id="ARBA00004922"/>
    </source>
</evidence>
<accession>A0ABP0LJ46</accession>
<keyword evidence="10" id="KW-1133">Transmembrane helix</keyword>
<evidence type="ECO:0000256" key="1">
    <source>
        <dbReference type="ARBA" id="ARBA00001936"/>
    </source>
</evidence>
<keyword evidence="12" id="KW-0472">Membrane</keyword>